<sequence length="185" mass="20452">MVVIIINLKKTLKTIKLNESTISMVLGAIVVIIVGSLVIKFLRSDRGTIPTELLNQGNSTVLTSKTHKVEKGENLWVIAQKYYGDGFKWVDIATENKLANASIIEEGQELTIPNVESEKSITTDNQVVSTDSITSATYEVVKGDNLWNIAVRAYGDGYKWVEIARENKLVNPNLIHSGNVLVLPR</sequence>
<dbReference type="Gene3D" id="3.10.350.10">
    <property type="entry name" value="LysM domain"/>
    <property type="match status" value="2"/>
</dbReference>
<keyword evidence="1" id="KW-1133">Transmembrane helix</keyword>
<dbReference type="PANTHER" id="PTHR34700">
    <property type="entry name" value="POTASSIUM BINDING PROTEIN KBP"/>
    <property type="match status" value="1"/>
</dbReference>
<dbReference type="InterPro" id="IPR036779">
    <property type="entry name" value="LysM_dom_sf"/>
</dbReference>
<evidence type="ECO:0000313" key="4">
    <source>
        <dbReference type="Proteomes" id="UP000034803"/>
    </source>
</evidence>
<protein>
    <submittedName>
        <fullName evidence="3">Cell-wall-binding phage-encoded protein</fullName>
    </submittedName>
</protein>
<evidence type="ECO:0000256" key="1">
    <source>
        <dbReference type="SAM" id="Phobius"/>
    </source>
</evidence>
<feature type="domain" description="LysM" evidence="2">
    <location>
        <begin position="136"/>
        <end position="183"/>
    </location>
</feature>
<keyword evidence="1" id="KW-0812">Transmembrane</keyword>
<gene>
    <name evidence="3" type="ORF">UR21_C0004G0032</name>
</gene>
<dbReference type="CDD" id="cd00118">
    <property type="entry name" value="LysM"/>
    <property type="match status" value="2"/>
</dbReference>
<comment type="caution">
    <text evidence="3">The sequence shown here is derived from an EMBL/GenBank/DDBJ whole genome shotgun (WGS) entry which is preliminary data.</text>
</comment>
<proteinExistence type="predicted"/>
<dbReference type="InterPro" id="IPR052196">
    <property type="entry name" value="Bact_Kbp"/>
</dbReference>
<keyword evidence="1" id="KW-0472">Membrane</keyword>
<dbReference type="EMBL" id="LBOI01000004">
    <property type="protein sequence ID" value="KKP31896.1"/>
    <property type="molecule type" value="Genomic_DNA"/>
</dbReference>
<dbReference type="Proteomes" id="UP000034803">
    <property type="component" value="Unassembled WGS sequence"/>
</dbReference>
<dbReference type="SMART" id="SM00257">
    <property type="entry name" value="LysM"/>
    <property type="match status" value="2"/>
</dbReference>
<feature type="domain" description="LysM" evidence="2">
    <location>
        <begin position="65"/>
        <end position="112"/>
    </location>
</feature>
<reference evidence="3 4" key="1">
    <citation type="journal article" date="2015" name="Nature">
        <title>rRNA introns, odd ribosomes, and small enigmatic genomes across a large radiation of phyla.</title>
        <authorList>
            <person name="Brown C.T."/>
            <person name="Hug L.A."/>
            <person name="Thomas B.C."/>
            <person name="Sharon I."/>
            <person name="Castelle C.J."/>
            <person name="Singh A."/>
            <person name="Wilkins M.J."/>
            <person name="Williams K.H."/>
            <person name="Banfield J.F."/>
        </authorList>
    </citation>
    <scope>NUCLEOTIDE SEQUENCE [LARGE SCALE GENOMIC DNA]</scope>
</reference>
<dbReference type="PROSITE" id="PS51782">
    <property type="entry name" value="LYSM"/>
    <property type="match status" value="2"/>
</dbReference>
<evidence type="ECO:0000259" key="2">
    <source>
        <dbReference type="PROSITE" id="PS51782"/>
    </source>
</evidence>
<dbReference type="SUPFAM" id="SSF54106">
    <property type="entry name" value="LysM domain"/>
    <property type="match status" value="2"/>
</dbReference>
<dbReference type="AlphaFoldDB" id="A0A0F9YZQ3"/>
<evidence type="ECO:0000313" key="3">
    <source>
        <dbReference type="EMBL" id="KKP31896.1"/>
    </source>
</evidence>
<dbReference type="PANTHER" id="PTHR34700:SF4">
    <property type="entry name" value="PHAGE-LIKE ELEMENT PBSX PROTEIN XKDP"/>
    <property type="match status" value="1"/>
</dbReference>
<name>A0A0F9YZQ3_9BACT</name>
<dbReference type="Pfam" id="PF01476">
    <property type="entry name" value="LysM"/>
    <property type="match status" value="2"/>
</dbReference>
<feature type="transmembrane region" description="Helical" evidence="1">
    <location>
        <begin position="20"/>
        <end position="39"/>
    </location>
</feature>
<accession>A0A0F9YZQ3</accession>
<dbReference type="InterPro" id="IPR018392">
    <property type="entry name" value="LysM"/>
</dbReference>
<organism evidence="3 4">
    <name type="scientific">Candidatus Woesebacteria bacterium GW2011_GWC2_31_9</name>
    <dbReference type="NCBI Taxonomy" id="1618586"/>
    <lineage>
        <taxon>Bacteria</taxon>
        <taxon>Candidatus Woeseibacteriota</taxon>
    </lineage>
</organism>